<protein>
    <submittedName>
        <fullName evidence="2">Uncharacterized protein</fullName>
    </submittedName>
</protein>
<proteinExistence type="predicted"/>
<evidence type="ECO:0000313" key="2">
    <source>
        <dbReference type="EMBL" id="EJK69402.1"/>
    </source>
</evidence>
<comment type="caution">
    <text evidence="2">The sequence shown here is derived from an EMBL/GenBank/DDBJ whole genome shotgun (WGS) entry which is preliminary data.</text>
</comment>
<name>K0TFU5_THAOC</name>
<dbReference type="Proteomes" id="UP000266841">
    <property type="component" value="Unassembled WGS sequence"/>
</dbReference>
<feature type="region of interest" description="Disordered" evidence="1">
    <location>
        <begin position="206"/>
        <end position="234"/>
    </location>
</feature>
<feature type="region of interest" description="Disordered" evidence="1">
    <location>
        <begin position="1"/>
        <end position="52"/>
    </location>
</feature>
<sequence length="264" mass="27587">MQKRRRRSTATCGAGSTSKTTAETGQGPSSSSPVRKSFHSERQNKQTRGRAYFRQISGVRFEGGRLARELVRGGDDGGGQGRERTGELSLSSVIFLVVRRAGVGISRGRNSAGRGTFEMNDGRTNATTSDPAQYLFPSFPAAHISPIFCQSLHPTPSHRGPLARDAATEPVTTDNNARRGGQQHGRAASADLAASLLCAARGVASMSGPRRWNPVRTGFHLRTGSRGSLAPSSLDGWGATAAAATATGGAAARPPSPPTHIALG</sequence>
<feature type="region of interest" description="Disordered" evidence="1">
    <location>
        <begin position="155"/>
        <end position="186"/>
    </location>
</feature>
<keyword evidence="3" id="KW-1185">Reference proteome</keyword>
<accession>K0TFU5</accession>
<gene>
    <name evidence="2" type="ORF">THAOC_09347</name>
</gene>
<organism evidence="2 3">
    <name type="scientific">Thalassiosira oceanica</name>
    <name type="common">Marine diatom</name>
    <dbReference type="NCBI Taxonomy" id="159749"/>
    <lineage>
        <taxon>Eukaryota</taxon>
        <taxon>Sar</taxon>
        <taxon>Stramenopiles</taxon>
        <taxon>Ochrophyta</taxon>
        <taxon>Bacillariophyta</taxon>
        <taxon>Coscinodiscophyceae</taxon>
        <taxon>Thalassiosirophycidae</taxon>
        <taxon>Thalassiosirales</taxon>
        <taxon>Thalassiosiraceae</taxon>
        <taxon>Thalassiosira</taxon>
    </lineage>
</organism>
<evidence type="ECO:0000313" key="3">
    <source>
        <dbReference type="Proteomes" id="UP000266841"/>
    </source>
</evidence>
<reference evidence="2 3" key="1">
    <citation type="journal article" date="2012" name="Genome Biol.">
        <title>Genome and low-iron response of an oceanic diatom adapted to chronic iron limitation.</title>
        <authorList>
            <person name="Lommer M."/>
            <person name="Specht M."/>
            <person name="Roy A.S."/>
            <person name="Kraemer L."/>
            <person name="Andreson R."/>
            <person name="Gutowska M.A."/>
            <person name="Wolf J."/>
            <person name="Bergner S.V."/>
            <person name="Schilhabel M.B."/>
            <person name="Klostermeier U.C."/>
            <person name="Beiko R.G."/>
            <person name="Rosenstiel P."/>
            <person name="Hippler M."/>
            <person name="Laroche J."/>
        </authorList>
    </citation>
    <scope>NUCLEOTIDE SEQUENCE [LARGE SCALE GENOMIC DNA]</scope>
    <source>
        <strain evidence="2 3">CCMP1005</strain>
    </source>
</reference>
<feature type="compositionally biased region" description="Polar residues" evidence="1">
    <location>
        <begin position="9"/>
        <end position="34"/>
    </location>
</feature>
<dbReference type="AlphaFoldDB" id="K0TFU5"/>
<feature type="non-terminal residue" evidence="2">
    <location>
        <position position="264"/>
    </location>
</feature>
<dbReference type="EMBL" id="AGNL01010122">
    <property type="protein sequence ID" value="EJK69402.1"/>
    <property type="molecule type" value="Genomic_DNA"/>
</dbReference>
<evidence type="ECO:0000256" key="1">
    <source>
        <dbReference type="SAM" id="MobiDB-lite"/>
    </source>
</evidence>